<keyword evidence="2" id="KW-1185">Reference proteome</keyword>
<reference evidence="1" key="1">
    <citation type="journal article" date="2023" name="Mol. Plant Microbe Interact.">
        <title>Elucidating the Obligate Nature and Biological Capacity of an Invasive Fungal Corn Pathogen.</title>
        <authorList>
            <person name="MacCready J.S."/>
            <person name="Roggenkamp E.M."/>
            <person name="Gdanetz K."/>
            <person name="Chilvers M.I."/>
        </authorList>
    </citation>
    <scope>NUCLEOTIDE SEQUENCE</scope>
    <source>
        <strain evidence="1">PM02</strain>
    </source>
</reference>
<gene>
    <name evidence="1" type="ORF">P8C59_003267</name>
</gene>
<organism evidence="1 2">
    <name type="scientific">Phyllachora maydis</name>
    <dbReference type="NCBI Taxonomy" id="1825666"/>
    <lineage>
        <taxon>Eukaryota</taxon>
        <taxon>Fungi</taxon>
        <taxon>Dikarya</taxon>
        <taxon>Ascomycota</taxon>
        <taxon>Pezizomycotina</taxon>
        <taxon>Sordariomycetes</taxon>
        <taxon>Sordariomycetidae</taxon>
        <taxon>Phyllachorales</taxon>
        <taxon>Phyllachoraceae</taxon>
        <taxon>Phyllachora</taxon>
    </lineage>
</organism>
<dbReference type="Proteomes" id="UP001217918">
    <property type="component" value="Unassembled WGS sequence"/>
</dbReference>
<sequence length="79" mass="8601">MDVSFMDQHGEEVGCEAAGCRSKHPLGQTTGTLASWAGLSQSLLQNQLTLAPISLRTSPDLDLQITFCASVPLWTEPRW</sequence>
<dbReference type="EMBL" id="JAQQPM010000002">
    <property type="protein sequence ID" value="KAK2068636.1"/>
    <property type="molecule type" value="Genomic_DNA"/>
</dbReference>
<protein>
    <submittedName>
        <fullName evidence="1">Uncharacterized protein</fullName>
    </submittedName>
</protein>
<name>A0AAD9I043_9PEZI</name>
<dbReference type="AlphaFoldDB" id="A0AAD9I043"/>
<evidence type="ECO:0000313" key="2">
    <source>
        <dbReference type="Proteomes" id="UP001217918"/>
    </source>
</evidence>
<proteinExistence type="predicted"/>
<evidence type="ECO:0000313" key="1">
    <source>
        <dbReference type="EMBL" id="KAK2068636.1"/>
    </source>
</evidence>
<accession>A0AAD9I043</accession>
<comment type="caution">
    <text evidence="1">The sequence shown here is derived from an EMBL/GenBank/DDBJ whole genome shotgun (WGS) entry which is preliminary data.</text>
</comment>